<feature type="signal peptide" evidence="2">
    <location>
        <begin position="1"/>
        <end position="21"/>
    </location>
</feature>
<sequence>MASSSFRLVLLLLFATSYTCPFQLPYSTKFPPITVLNMLPSEARSVLGVGASASSADIKKAYRRAALKYHPDVNPNGRATFDKITTAYDLLTKSPSSSSSSTSSSSSSTSSRRKYNTQRRQASSAYTDNQDEKYDAQGDSFSAIFSDLFSSAAGTASSAYTSYNSRGTTGVLNDLVDFLEGNIDGFATYDRGEELDDIMTSTDVKEVLAETGETQSIVDQLEKKLDAISGDLTTARIEMAELKGTKYSASKVERDIYLSERVAGMEASEKVVKGHLKRARNRLLMLQNRSKDLLRERRENRGGGSSSSSSSSSSSTSTTTSSSRPPPSDPKERVKDILNDKTRLAELKVKEELEKMKKELGL</sequence>
<feature type="compositionally biased region" description="Low complexity" evidence="1">
    <location>
        <begin position="94"/>
        <end position="110"/>
    </location>
</feature>
<dbReference type="SMART" id="SM00271">
    <property type="entry name" value="DnaJ"/>
    <property type="match status" value="1"/>
</dbReference>
<dbReference type="Proteomes" id="UP001165065">
    <property type="component" value="Unassembled WGS sequence"/>
</dbReference>
<reference evidence="5" key="1">
    <citation type="journal article" date="2023" name="Commun. Biol.">
        <title>Genome analysis of Parmales, the sister group of diatoms, reveals the evolutionary specialization of diatoms from phago-mixotrophs to photoautotrophs.</title>
        <authorList>
            <person name="Ban H."/>
            <person name="Sato S."/>
            <person name="Yoshikawa S."/>
            <person name="Yamada K."/>
            <person name="Nakamura Y."/>
            <person name="Ichinomiya M."/>
            <person name="Sato N."/>
            <person name="Blanc-Mathieu R."/>
            <person name="Endo H."/>
            <person name="Kuwata A."/>
            <person name="Ogata H."/>
        </authorList>
    </citation>
    <scope>NUCLEOTIDE SEQUENCE [LARGE SCALE GENOMIC DNA]</scope>
</reference>
<protein>
    <recommendedName>
        <fullName evidence="3">J domain-containing protein</fullName>
    </recommendedName>
</protein>
<accession>A0A9W7L3R6</accession>
<dbReference type="InterPro" id="IPR001623">
    <property type="entry name" value="DnaJ_domain"/>
</dbReference>
<dbReference type="OrthoDB" id="10250354at2759"/>
<dbReference type="PANTHER" id="PTHR43096">
    <property type="entry name" value="DNAJ HOMOLOG 1, MITOCHONDRIAL-RELATED"/>
    <property type="match status" value="1"/>
</dbReference>
<evidence type="ECO:0000256" key="1">
    <source>
        <dbReference type="SAM" id="MobiDB-lite"/>
    </source>
</evidence>
<feature type="compositionally biased region" description="Low complexity" evidence="1">
    <location>
        <begin position="306"/>
        <end position="323"/>
    </location>
</feature>
<dbReference type="PRINTS" id="PR00625">
    <property type="entry name" value="JDOMAIN"/>
</dbReference>
<proteinExistence type="predicted"/>
<dbReference type="GO" id="GO:0042026">
    <property type="term" value="P:protein refolding"/>
    <property type="evidence" value="ECO:0007669"/>
    <property type="project" value="TreeGrafter"/>
</dbReference>
<name>A0A9W7L3R6_9STRA</name>
<comment type="caution">
    <text evidence="4">The sequence shown here is derived from an EMBL/GenBank/DDBJ whole genome shotgun (WGS) entry which is preliminary data.</text>
</comment>
<feature type="region of interest" description="Disordered" evidence="1">
    <location>
        <begin position="294"/>
        <end position="340"/>
    </location>
</feature>
<dbReference type="SUPFAM" id="SSF46565">
    <property type="entry name" value="Chaperone J-domain"/>
    <property type="match status" value="1"/>
</dbReference>
<dbReference type="Pfam" id="PF00226">
    <property type="entry name" value="DnaJ"/>
    <property type="match status" value="1"/>
</dbReference>
<dbReference type="PROSITE" id="PS50076">
    <property type="entry name" value="DNAJ_2"/>
    <property type="match status" value="1"/>
</dbReference>
<evidence type="ECO:0000259" key="3">
    <source>
        <dbReference type="PROSITE" id="PS50076"/>
    </source>
</evidence>
<organism evidence="4 5">
    <name type="scientific">Triparma columacea</name>
    <dbReference type="NCBI Taxonomy" id="722753"/>
    <lineage>
        <taxon>Eukaryota</taxon>
        <taxon>Sar</taxon>
        <taxon>Stramenopiles</taxon>
        <taxon>Ochrophyta</taxon>
        <taxon>Bolidophyceae</taxon>
        <taxon>Parmales</taxon>
        <taxon>Triparmaceae</taxon>
        <taxon>Triparma</taxon>
    </lineage>
</organism>
<feature type="compositionally biased region" description="Basic and acidic residues" evidence="1">
    <location>
        <begin position="329"/>
        <end position="340"/>
    </location>
</feature>
<feature type="region of interest" description="Disordered" evidence="1">
    <location>
        <begin position="92"/>
        <end position="133"/>
    </location>
</feature>
<dbReference type="CDD" id="cd06257">
    <property type="entry name" value="DnaJ"/>
    <property type="match status" value="1"/>
</dbReference>
<keyword evidence="2" id="KW-0732">Signal</keyword>
<dbReference type="GO" id="GO:0051082">
    <property type="term" value="F:unfolded protein binding"/>
    <property type="evidence" value="ECO:0007669"/>
    <property type="project" value="TreeGrafter"/>
</dbReference>
<dbReference type="PANTHER" id="PTHR43096:SF58">
    <property type="entry name" value="CHAPERONE DNAJ-DOMAIN SUPERFAMILY PROTEIN"/>
    <property type="match status" value="1"/>
</dbReference>
<dbReference type="InterPro" id="IPR036869">
    <property type="entry name" value="J_dom_sf"/>
</dbReference>
<evidence type="ECO:0000313" key="5">
    <source>
        <dbReference type="Proteomes" id="UP001165065"/>
    </source>
</evidence>
<gene>
    <name evidence="4" type="ORF">TrCOL_g8962</name>
</gene>
<keyword evidence="5" id="KW-1185">Reference proteome</keyword>
<dbReference type="GO" id="GO:0005737">
    <property type="term" value="C:cytoplasm"/>
    <property type="evidence" value="ECO:0007669"/>
    <property type="project" value="TreeGrafter"/>
</dbReference>
<dbReference type="Gene3D" id="1.10.287.110">
    <property type="entry name" value="DnaJ domain"/>
    <property type="match status" value="1"/>
</dbReference>
<feature type="domain" description="J" evidence="3">
    <location>
        <begin position="42"/>
        <end position="119"/>
    </location>
</feature>
<feature type="compositionally biased region" description="Polar residues" evidence="1">
    <location>
        <begin position="118"/>
        <end position="128"/>
    </location>
</feature>
<evidence type="ECO:0000313" key="4">
    <source>
        <dbReference type="EMBL" id="GMI29728.1"/>
    </source>
</evidence>
<dbReference type="EMBL" id="BRYA01000687">
    <property type="protein sequence ID" value="GMI29728.1"/>
    <property type="molecule type" value="Genomic_DNA"/>
</dbReference>
<dbReference type="AlphaFoldDB" id="A0A9W7L3R6"/>
<feature type="chain" id="PRO_5040742187" description="J domain-containing protein" evidence="2">
    <location>
        <begin position="22"/>
        <end position="362"/>
    </location>
</feature>
<evidence type="ECO:0000256" key="2">
    <source>
        <dbReference type="SAM" id="SignalP"/>
    </source>
</evidence>